<dbReference type="KEGG" id="mcun:NCTC10297_00467"/>
<dbReference type="Proteomes" id="UP000274100">
    <property type="component" value="Chromosome"/>
</dbReference>
<reference evidence="1 2" key="1">
    <citation type="submission" date="2018-12" db="EMBL/GenBank/DDBJ databases">
        <authorList>
            <consortium name="Pathogen Informatics"/>
        </authorList>
    </citation>
    <scope>NUCLEOTIDE SEQUENCE [LARGE SCALE GENOMIC DNA]</scope>
    <source>
        <strain evidence="1 2">NCTC10297</strain>
    </source>
</reference>
<proteinExistence type="predicted"/>
<evidence type="ECO:0000313" key="1">
    <source>
        <dbReference type="EMBL" id="VEG12540.1"/>
    </source>
</evidence>
<accession>A0A3S4RK73</accession>
<sequence>MIDIQKHQIISLFLFISNGKKYMYWFLFCPKPPTSNQAITHHKGRFVLAYFFTTDIYFYKYLSIIKHIGHKNAQPLMLFVIFAY</sequence>
<protein>
    <submittedName>
        <fullName evidence="1">Uncharacterized protein</fullName>
    </submittedName>
</protein>
<organism evidence="1 2">
    <name type="scientific">Moraxella cuniculi</name>
    <dbReference type="NCBI Taxonomy" id="34061"/>
    <lineage>
        <taxon>Bacteria</taxon>
        <taxon>Pseudomonadati</taxon>
        <taxon>Pseudomonadota</taxon>
        <taxon>Gammaproteobacteria</taxon>
        <taxon>Moraxellales</taxon>
        <taxon>Moraxellaceae</taxon>
        <taxon>Moraxella</taxon>
    </lineage>
</organism>
<dbReference type="AlphaFoldDB" id="A0A3S4RK73"/>
<gene>
    <name evidence="1" type="ORF">NCTC10297_00467</name>
</gene>
<evidence type="ECO:0000313" key="2">
    <source>
        <dbReference type="Proteomes" id="UP000274100"/>
    </source>
</evidence>
<name>A0A3S4RK73_9GAMM</name>
<dbReference type="EMBL" id="LR134343">
    <property type="protein sequence ID" value="VEG12540.1"/>
    <property type="molecule type" value="Genomic_DNA"/>
</dbReference>